<keyword evidence="1" id="KW-0812">Transmembrane</keyword>
<proteinExistence type="predicted"/>
<dbReference type="Proteomes" id="UP000037178">
    <property type="component" value="Unassembled WGS sequence"/>
</dbReference>
<dbReference type="STRING" id="1675527.AIOL_002965"/>
<protein>
    <submittedName>
        <fullName evidence="2">ABC-type dipeptide transport system, periplasmic component</fullName>
    </submittedName>
</protein>
<dbReference type="PATRIC" id="fig|1675527.3.peg.3105"/>
<gene>
    <name evidence="2" type="ORF">AIOL_002965</name>
</gene>
<accession>A0A0J9E5H3</accession>
<dbReference type="RefSeq" id="WP_049643654.1">
    <property type="nucleotide sequence ID" value="NZ_LFTY01000002.1"/>
</dbReference>
<sequence length="202" mass="22530">MMNQILRFARDERASLTVEAILVLPLLLWGYFGMFVLFDGYRALSNNIRASYTISDLLSRELEPVNEDYINGLNDIQDVLTQSPHRTVLRVTVVAYEQSLGGHQLVWSNATEGKEDITEATLQDKIVGFLPVMSNGETLIVVETWMAFVPFLDITLKTLYDNSSSPGDTVFGPFYFESIAVTRPRFAGQLCFEGISTLGCGA</sequence>
<dbReference type="EMBL" id="LFTY01000002">
    <property type="protein sequence ID" value="KMW57997.1"/>
    <property type="molecule type" value="Genomic_DNA"/>
</dbReference>
<dbReference type="OrthoDB" id="7876207at2"/>
<keyword evidence="1" id="KW-0472">Membrane</keyword>
<evidence type="ECO:0000313" key="2">
    <source>
        <dbReference type="EMBL" id="KMW57997.1"/>
    </source>
</evidence>
<comment type="caution">
    <text evidence="2">The sequence shown here is derived from an EMBL/GenBank/DDBJ whole genome shotgun (WGS) entry which is preliminary data.</text>
</comment>
<keyword evidence="3" id="KW-1185">Reference proteome</keyword>
<dbReference type="AlphaFoldDB" id="A0A0J9E5H3"/>
<feature type="transmembrane region" description="Helical" evidence="1">
    <location>
        <begin position="20"/>
        <end position="41"/>
    </location>
</feature>
<organism evidence="2 3">
    <name type="scientific">Candidatus Rhodobacter oscarellae</name>
    <dbReference type="NCBI Taxonomy" id="1675527"/>
    <lineage>
        <taxon>Bacteria</taxon>
        <taxon>Pseudomonadati</taxon>
        <taxon>Pseudomonadota</taxon>
        <taxon>Alphaproteobacteria</taxon>
        <taxon>Rhodobacterales</taxon>
        <taxon>Rhodobacter group</taxon>
        <taxon>Rhodobacter</taxon>
    </lineage>
</organism>
<name>A0A0J9E5H3_9RHOB</name>
<reference evidence="2 3" key="1">
    <citation type="submission" date="2015-06" db="EMBL/GenBank/DDBJ databases">
        <title>Draft genome sequence of an Alphaproteobacteria species associated to the Mediterranean sponge Oscarella lobularis.</title>
        <authorList>
            <person name="Jourda C."/>
            <person name="Santini S."/>
            <person name="Claverie J.-M."/>
        </authorList>
    </citation>
    <scope>NUCLEOTIDE SEQUENCE [LARGE SCALE GENOMIC DNA]</scope>
    <source>
        <strain evidence="2">IGS</strain>
    </source>
</reference>
<evidence type="ECO:0000256" key="1">
    <source>
        <dbReference type="SAM" id="Phobius"/>
    </source>
</evidence>
<keyword evidence="1" id="KW-1133">Transmembrane helix</keyword>
<evidence type="ECO:0000313" key="3">
    <source>
        <dbReference type="Proteomes" id="UP000037178"/>
    </source>
</evidence>